<name>B5Y7Y2_COPPD</name>
<reference evidence="2 3" key="2">
    <citation type="journal article" date="2014" name="Genome Announc.">
        <title>Complete Genome Sequence of Coprothermobacter proteolyticus DSM 5265.</title>
        <authorList>
            <person name="Alexiev A."/>
            <person name="Coil D.A."/>
            <person name="Badger J.H."/>
            <person name="Enticknap J."/>
            <person name="Ward N."/>
            <person name="Robb F.T."/>
            <person name="Eisen J.A."/>
        </authorList>
    </citation>
    <scope>NUCLEOTIDE SEQUENCE [LARGE SCALE GENOMIC DNA]</scope>
    <source>
        <strain evidence="3">ATCC 35245 / DSM 5265 / OCM 4 / BT</strain>
    </source>
</reference>
<protein>
    <submittedName>
        <fullName evidence="2">Uncharacterized protein</fullName>
    </submittedName>
</protein>
<reference evidence="3" key="1">
    <citation type="submission" date="2008-08" db="EMBL/GenBank/DDBJ databases">
        <title>The complete genome sequence of Coprothermobacter proteolyticus strain ATCC 5245 / DSM 5265 / BT.</title>
        <authorList>
            <person name="Dodson R.J."/>
            <person name="Durkin A.S."/>
            <person name="Wu M."/>
            <person name="Eisen J."/>
            <person name="Sutton G."/>
        </authorList>
    </citation>
    <scope>NUCLEOTIDE SEQUENCE [LARGE SCALE GENOMIC DNA]</scope>
    <source>
        <strain evidence="3">ATCC 35245 / DSM 5265 / OCM 4 / BT</strain>
    </source>
</reference>
<dbReference type="STRING" id="309798.COPRO5265_0521"/>
<dbReference type="HOGENOM" id="CLU_1458959_0_0_9"/>
<dbReference type="RefSeq" id="WP_012543851.1">
    <property type="nucleotide sequence ID" value="NC_011295.1"/>
</dbReference>
<keyword evidence="1" id="KW-1133">Transmembrane helix</keyword>
<gene>
    <name evidence="2" type="ordered locus">COPRO5265_0521</name>
</gene>
<dbReference type="KEGG" id="cpo:COPRO5265_0521"/>
<sequence>MYYPERPQNRKTVSGVLLFAIGLFLGALLILAGRPNINNSTCVPERVVETVTVVKEVCTATTTPGTATGSAPVVSYGFPTPSQATTASKTLSLQLSYPTADEIKADWVVFSGKVTKGNKGGAYYVTFWSNNRLIMVLRTDFNGTFSYKFTRLPAERSSNMNVTVYAVDSDGRGVSNIISKVISPP</sequence>
<evidence type="ECO:0000256" key="1">
    <source>
        <dbReference type="SAM" id="Phobius"/>
    </source>
</evidence>
<organism evidence="2 3">
    <name type="scientific">Coprothermobacter proteolyticus (strain ATCC 35245 / DSM 5265 / OCM 4 / BT)</name>
    <dbReference type="NCBI Taxonomy" id="309798"/>
    <lineage>
        <taxon>Bacteria</taxon>
        <taxon>Pseudomonadati</taxon>
        <taxon>Coprothermobacterota</taxon>
        <taxon>Coprothermobacteria</taxon>
        <taxon>Coprothermobacterales</taxon>
        <taxon>Coprothermobacteraceae</taxon>
        <taxon>Coprothermobacter</taxon>
    </lineage>
</organism>
<keyword evidence="3" id="KW-1185">Reference proteome</keyword>
<proteinExistence type="predicted"/>
<dbReference type="Proteomes" id="UP000001732">
    <property type="component" value="Chromosome"/>
</dbReference>
<evidence type="ECO:0000313" key="2">
    <source>
        <dbReference type="EMBL" id="ACI17199.1"/>
    </source>
</evidence>
<dbReference type="AlphaFoldDB" id="B5Y7Y2"/>
<feature type="transmembrane region" description="Helical" evidence="1">
    <location>
        <begin position="12"/>
        <end position="32"/>
    </location>
</feature>
<dbReference type="EMBL" id="CP001145">
    <property type="protein sequence ID" value="ACI17199.1"/>
    <property type="molecule type" value="Genomic_DNA"/>
</dbReference>
<keyword evidence="1" id="KW-0812">Transmembrane</keyword>
<keyword evidence="1" id="KW-0472">Membrane</keyword>
<evidence type="ECO:0000313" key="3">
    <source>
        <dbReference type="Proteomes" id="UP000001732"/>
    </source>
</evidence>
<accession>B5Y7Y2</accession>